<dbReference type="PANTHER" id="PTHR44090">
    <property type="entry name" value="WD REPEAT-CONTAINING PROTEIN 61"/>
    <property type="match status" value="1"/>
</dbReference>
<evidence type="ECO:0000313" key="9">
    <source>
        <dbReference type="Proteomes" id="UP000019487"/>
    </source>
</evidence>
<dbReference type="CDD" id="cd00200">
    <property type="entry name" value="WD40"/>
    <property type="match status" value="1"/>
</dbReference>
<keyword evidence="9" id="KW-1185">Reference proteome</keyword>
<dbReference type="PROSITE" id="PS50082">
    <property type="entry name" value="WD_REPEATS_2"/>
    <property type="match status" value="2"/>
</dbReference>
<evidence type="ECO:0000256" key="1">
    <source>
        <dbReference type="ARBA" id="ARBA00008560"/>
    </source>
</evidence>
<evidence type="ECO:0000256" key="3">
    <source>
        <dbReference type="ARBA" id="ARBA00022737"/>
    </source>
</evidence>
<comment type="caution">
    <text evidence="8">The sequence shown here is derived from an EMBL/GenBank/DDBJ whole genome shotgun (WGS) entry which is preliminary data.</text>
</comment>
<feature type="chain" id="PRO_5004917969" evidence="7">
    <location>
        <begin position="23"/>
        <end position="568"/>
    </location>
</feature>
<evidence type="ECO:0000256" key="5">
    <source>
        <dbReference type="ARBA" id="ARBA00023274"/>
    </source>
</evidence>
<dbReference type="Pfam" id="PF00400">
    <property type="entry name" value="WD40"/>
    <property type="match status" value="4"/>
</dbReference>
<dbReference type="Pfam" id="PF01783">
    <property type="entry name" value="Ribosomal_L32p"/>
    <property type="match status" value="1"/>
</dbReference>
<dbReference type="SMART" id="SM00320">
    <property type="entry name" value="WD40"/>
    <property type="match status" value="7"/>
</dbReference>
<dbReference type="InterPro" id="IPR001680">
    <property type="entry name" value="WD40_rpt"/>
</dbReference>
<dbReference type="STRING" id="1432307.W9C0B0"/>
<evidence type="ECO:0000256" key="2">
    <source>
        <dbReference type="ARBA" id="ARBA00022574"/>
    </source>
</evidence>
<evidence type="ECO:0000256" key="7">
    <source>
        <dbReference type="SAM" id="SignalP"/>
    </source>
</evidence>
<dbReference type="InterPro" id="IPR011332">
    <property type="entry name" value="Ribosomal_zn-bd"/>
</dbReference>
<dbReference type="GO" id="GO:0003735">
    <property type="term" value="F:structural constituent of ribosome"/>
    <property type="evidence" value="ECO:0007669"/>
    <property type="project" value="InterPro"/>
</dbReference>
<name>W9C0B0_SCLBF</name>
<keyword evidence="3" id="KW-0677">Repeat</keyword>
<dbReference type="OrthoDB" id="10251741at2759"/>
<dbReference type="InterPro" id="IPR019775">
    <property type="entry name" value="WD40_repeat_CS"/>
</dbReference>
<evidence type="ECO:0000256" key="4">
    <source>
        <dbReference type="ARBA" id="ARBA00022980"/>
    </source>
</evidence>
<comment type="similarity">
    <text evidence="1">Belongs to the bacterial ribosomal protein bL32 family.</text>
</comment>
<dbReference type="NCBIfam" id="TIGR01031">
    <property type="entry name" value="rpmF_bact"/>
    <property type="match status" value="1"/>
</dbReference>
<dbReference type="HOGENOM" id="CLU_000288_57_11_1"/>
<dbReference type="SUPFAM" id="SSF57829">
    <property type="entry name" value="Zn-binding ribosomal proteins"/>
    <property type="match status" value="1"/>
</dbReference>
<keyword evidence="2 6" id="KW-0853">WD repeat</keyword>
<dbReference type="GO" id="GO:0006412">
    <property type="term" value="P:translation"/>
    <property type="evidence" value="ECO:0007669"/>
    <property type="project" value="InterPro"/>
</dbReference>
<dbReference type="GO" id="GO:0005634">
    <property type="term" value="C:nucleus"/>
    <property type="evidence" value="ECO:0007669"/>
    <property type="project" value="TreeGrafter"/>
</dbReference>
<sequence>MAAAHVTTSSILLSFLPRLAPATATFATRSTTLYSRQLSHPLLPLLAIPSAIHLNIPGILEGIWDGILKAVPKKKTSHMKKRHRQMAGKGLQDVTNLNKCSACGHIKRAHLLCPYCVAEIKTFFKTHAHEANFAAKEARADEIAEQKVRIEAGLIRAAEGKTKKEAEREELETKRIEKKAAKDAARVIYEKKNPKQIIGKKYIPEVAAEEGVLRYGDEILNRDIPSEAGTNGITSKQYLTAHTIDNAHKTDIFSLAVTSTSVLSASGTSTLKVHSTLSTPPSQTQSLPAHKLGCHHICASKSGTVAASAGFDGTVCIWTSSSANPDFGTQAGSGEWSLHGHVLDGNKPGEIWALALSADGQFLAATNVDGKIGVWDLLLSVGESKGDNAGKKSVGKKIREYETKGSFGLCVDISADGRFTASGHENGGVYVFNNDTGRMVHSLPGLIQPIRTLSFSPLSTYLAAAGDSSTIALYSVAHGEQVANLTGHTAWIFSIDWSFTGEYLASGAWDGKVKIWSVEARHCVATHSETDKALWAVKWLPKVQGRSEAFVTAGANGSLSFYREATGG</sequence>
<evidence type="ECO:0000313" key="8">
    <source>
        <dbReference type="EMBL" id="ESZ90262.1"/>
    </source>
</evidence>
<accession>W9C0B0</accession>
<dbReference type="Proteomes" id="UP000019487">
    <property type="component" value="Unassembled WGS sequence"/>
</dbReference>
<keyword evidence="4" id="KW-0689">Ribosomal protein</keyword>
<dbReference type="AlphaFoldDB" id="W9C0B0"/>
<keyword evidence="5" id="KW-0687">Ribonucleoprotein</keyword>
<keyword evidence="7" id="KW-0732">Signal</keyword>
<feature type="signal peptide" evidence="7">
    <location>
        <begin position="1"/>
        <end position="22"/>
    </location>
</feature>
<feature type="repeat" description="WD" evidence="6">
    <location>
        <begin position="351"/>
        <end position="377"/>
    </location>
</feature>
<dbReference type="SUPFAM" id="SSF50978">
    <property type="entry name" value="WD40 repeat-like"/>
    <property type="match status" value="1"/>
</dbReference>
<dbReference type="PANTHER" id="PTHR44090:SF1">
    <property type="entry name" value="SUPERKILLER COMPLEX PROTEIN 8"/>
    <property type="match status" value="1"/>
</dbReference>
<reference evidence="8 9" key="1">
    <citation type="journal article" date="2014" name="Genome Announc.">
        <title>Draft genome sequence of Sclerotinia borealis, a psychrophilic plant pathogenic fungus.</title>
        <authorList>
            <person name="Mardanov A.V."/>
            <person name="Beletsky A.V."/>
            <person name="Kadnikov V.V."/>
            <person name="Ignatov A.N."/>
            <person name="Ravin N.V."/>
        </authorList>
    </citation>
    <scope>NUCLEOTIDE SEQUENCE [LARGE SCALE GENOMIC DNA]</scope>
    <source>
        <strain evidence="9">F-4157</strain>
    </source>
</reference>
<dbReference type="GO" id="GO:0015934">
    <property type="term" value="C:large ribosomal subunit"/>
    <property type="evidence" value="ECO:0007669"/>
    <property type="project" value="InterPro"/>
</dbReference>
<dbReference type="PROSITE" id="PS50294">
    <property type="entry name" value="WD_REPEATS_REGION"/>
    <property type="match status" value="1"/>
</dbReference>
<dbReference type="InterPro" id="IPR051510">
    <property type="entry name" value="SKI8"/>
</dbReference>
<dbReference type="PROSITE" id="PS00678">
    <property type="entry name" value="WD_REPEATS_1"/>
    <property type="match status" value="1"/>
</dbReference>
<dbReference type="Gene3D" id="2.130.10.10">
    <property type="entry name" value="YVTN repeat-like/Quinoprotein amine dehydrogenase"/>
    <property type="match status" value="1"/>
</dbReference>
<evidence type="ECO:0000256" key="6">
    <source>
        <dbReference type="PROSITE-ProRule" id="PRU00221"/>
    </source>
</evidence>
<dbReference type="InterPro" id="IPR015943">
    <property type="entry name" value="WD40/YVTN_repeat-like_dom_sf"/>
</dbReference>
<dbReference type="InterPro" id="IPR002677">
    <property type="entry name" value="Ribosomal_bL32"/>
</dbReference>
<dbReference type="EMBL" id="AYSA01000663">
    <property type="protein sequence ID" value="ESZ90262.1"/>
    <property type="molecule type" value="Genomic_DNA"/>
</dbReference>
<organism evidence="8 9">
    <name type="scientific">Sclerotinia borealis (strain F-4128)</name>
    <dbReference type="NCBI Taxonomy" id="1432307"/>
    <lineage>
        <taxon>Eukaryota</taxon>
        <taxon>Fungi</taxon>
        <taxon>Dikarya</taxon>
        <taxon>Ascomycota</taxon>
        <taxon>Pezizomycotina</taxon>
        <taxon>Leotiomycetes</taxon>
        <taxon>Helotiales</taxon>
        <taxon>Sclerotiniaceae</taxon>
        <taxon>Sclerotinia</taxon>
    </lineage>
</organism>
<proteinExistence type="inferred from homology"/>
<feature type="repeat" description="WD" evidence="6">
    <location>
        <begin position="485"/>
        <end position="526"/>
    </location>
</feature>
<dbReference type="InterPro" id="IPR036322">
    <property type="entry name" value="WD40_repeat_dom_sf"/>
</dbReference>
<protein>
    <submittedName>
        <fullName evidence="8">Uncharacterized protein</fullName>
    </submittedName>
</protein>
<gene>
    <name evidence="8" type="ORF">SBOR_9353</name>
</gene>